<organism evidence="2 3">
    <name type="scientific">Gordonia westfalica</name>
    <dbReference type="NCBI Taxonomy" id="158898"/>
    <lineage>
        <taxon>Bacteria</taxon>
        <taxon>Bacillati</taxon>
        <taxon>Actinomycetota</taxon>
        <taxon>Actinomycetes</taxon>
        <taxon>Mycobacteriales</taxon>
        <taxon>Gordoniaceae</taxon>
        <taxon>Gordonia</taxon>
    </lineage>
</organism>
<proteinExistence type="predicted"/>
<sequence length="435" mass="48637">MYGFVSIVGSSVSAVLSHRTTEPGAPSFPSAVTYDAATSNRGLTRARALVRKVTGKDLYPEPDHLRTFAEDMFRTDPVAERFVDEVYGTLGPEAARALLDKALTEGLESIENPPPALVELFEEFETIPEWVDPALIAEGEEIWRRWGTGLFSVAGGITLEMYTEAAVAKPLSLAGGYAGDNALRRFLETSRFWIDVSQPGALLTPGSAGRATAMRVRVMHVWVRRTVAEHPEWDVERWGEPISQSYQLLTLLGGSVVPASALWLTGVQTTPREIRVLLHYQRYLGHLLGVRTQWFPETIADSLRLLAFVNTTRSYDAGAEGAELIESFPAAFANENAKGLKRIRGKYNAMMYAAYSTIYMMPTTRFRYDMPNPIPGLALILLRLPAVTLVETLRRVSPTFRRLHEKAMCRHRENWHDWQSSGRPAEFTHGKGLRR</sequence>
<accession>A0A1H2GQ28</accession>
<dbReference type="EMBL" id="FNLM01000034">
    <property type="protein sequence ID" value="SDU21793.1"/>
    <property type="molecule type" value="Genomic_DNA"/>
</dbReference>
<name>A0A1H2GQ28_9ACTN</name>
<feature type="domain" description="ER-bound oxygenase mpaB/mpaB'/Rubber oxygenase catalytic" evidence="1">
    <location>
        <begin position="143"/>
        <end position="322"/>
    </location>
</feature>
<dbReference type="PANTHER" id="PTHR37539:SF1">
    <property type="entry name" value="ER-BOUND OXYGENASE MPAB_MPAB'_RUBBER OXYGENASE CATALYTIC DOMAIN-CONTAINING PROTEIN"/>
    <property type="match status" value="1"/>
</dbReference>
<dbReference type="PANTHER" id="PTHR37539">
    <property type="entry name" value="SECRETED PROTEIN-RELATED"/>
    <property type="match status" value="1"/>
</dbReference>
<protein>
    <recommendedName>
        <fullName evidence="1">ER-bound oxygenase mpaB/mpaB'/Rubber oxygenase catalytic domain-containing protein</fullName>
    </recommendedName>
</protein>
<dbReference type="GO" id="GO:0016491">
    <property type="term" value="F:oxidoreductase activity"/>
    <property type="evidence" value="ECO:0007669"/>
    <property type="project" value="InterPro"/>
</dbReference>
<evidence type="ECO:0000259" key="1">
    <source>
        <dbReference type="Pfam" id="PF09995"/>
    </source>
</evidence>
<dbReference type="InterPro" id="IPR018713">
    <property type="entry name" value="MPAB/Lcp_cat_dom"/>
</dbReference>
<dbReference type="STRING" id="158898.SAMN04488548_13452"/>
<gene>
    <name evidence="2" type="ORF">SAMN04488548_13452</name>
</gene>
<reference evidence="2 3" key="1">
    <citation type="submission" date="2016-10" db="EMBL/GenBank/DDBJ databases">
        <authorList>
            <person name="de Groot N.N."/>
        </authorList>
    </citation>
    <scope>NUCLEOTIDE SEQUENCE [LARGE SCALE GENOMIC DNA]</scope>
    <source>
        <strain evidence="2 3">DSM 44215</strain>
    </source>
</reference>
<dbReference type="InterPro" id="IPR037473">
    <property type="entry name" value="Lcp-like"/>
</dbReference>
<dbReference type="AlphaFoldDB" id="A0A1H2GQ28"/>
<dbReference type="Proteomes" id="UP000183180">
    <property type="component" value="Unassembled WGS sequence"/>
</dbReference>
<evidence type="ECO:0000313" key="3">
    <source>
        <dbReference type="Proteomes" id="UP000183180"/>
    </source>
</evidence>
<evidence type="ECO:0000313" key="2">
    <source>
        <dbReference type="EMBL" id="SDU21793.1"/>
    </source>
</evidence>
<dbReference type="Pfam" id="PF09995">
    <property type="entry name" value="MPAB_Lcp_cat"/>
    <property type="match status" value="1"/>
</dbReference>